<evidence type="ECO:0008006" key="4">
    <source>
        <dbReference type="Google" id="ProtNLM"/>
    </source>
</evidence>
<feature type="chain" id="PRO_5045146480" description="Outer membrane protein beta-barrel domain-containing protein" evidence="1">
    <location>
        <begin position="21"/>
        <end position="180"/>
    </location>
</feature>
<dbReference type="EMBL" id="JABRWQ010000002">
    <property type="protein sequence ID" value="NRD22631.1"/>
    <property type="molecule type" value="Genomic_DNA"/>
</dbReference>
<dbReference type="RefSeq" id="WP_173300297.1">
    <property type="nucleotide sequence ID" value="NZ_JABRWQ010000002.1"/>
</dbReference>
<protein>
    <recommendedName>
        <fullName evidence="4">Outer membrane protein beta-barrel domain-containing protein</fullName>
    </recommendedName>
</protein>
<dbReference type="Proteomes" id="UP000805085">
    <property type="component" value="Unassembled WGS sequence"/>
</dbReference>
<evidence type="ECO:0000313" key="2">
    <source>
        <dbReference type="EMBL" id="NRD22631.1"/>
    </source>
</evidence>
<keyword evidence="3" id="KW-1185">Reference proteome</keyword>
<sequence>MLKKISFLLLFLITFNNVSAQENHKSHTDKHEESSGEGFRVAVVIGHTYIKSEGTDSHLFIPSWGLDVDYWFNHKWGIGLHNDVEIESFIVEKNSGEEIERINPLVLTLDALYHISNGFVISVGPGIEIEENESYVLARVGLEYEYEFGSDFYMMPTLFYDHRFDGFSTATIGLGVGYKF</sequence>
<evidence type="ECO:0000313" key="3">
    <source>
        <dbReference type="Proteomes" id="UP000805085"/>
    </source>
</evidence>
<organism evidence="2 3">
    <name type="scientific">Winogradskyella litoriviva</name>
    <dbReference type="NCBI Taxonomy" id="1220182"/>
    <lineage>
        <taxon>Bacteria</taxon>
        <taxon>Pseudomonadati</taxon>
        <taxon>Bacteroidota</taxon>
        <taxon>Flavobacteriia</taxon>
        <taxon>Flavobacteriales</taxon>
        <taxon>Flavobacteriaceae</taxon>
        <taxon>Winogradskyella</taxon>
    </lineage>
</organism>
<evidence type="ECO:0000256" key="1">
    <source>
        <dbReference type="SAM" id="SignalP"/>
    </source>
</evidence>
<accession>A0ABX2E4I2</accession>
<proteinExistence type="predicted"/>
<comment type="caution">
    <text evidence="2">The sequence shown here is derived from an EMBL/GenBank/DDBJ whole genome shotgun (WGS) entry which is preliminary data.</text>
</comment>
<keyword evidence="1" id="KW-0732">Signal</keyword>
<reference evidence="2 3" key="1">
    <citation type="journal article" date="2015" name="Int. J. Syst. Evol. Microbiol.">
        <title>Winogradskyella litoriviva sp. nov., isolated from coastal seawater.</title>
        <authorList>
            <person name="Nedashkovskaya O.I."/>
            <person name="Kukhlevskiy A.D."/>
            <person name="Zhukova N.V."/>
            <person name="Kim S.J."/>
            <person name="Rhee S.K."/>
            <person name="Mikhailov V.V."/>
        </authorList>
    </citation>
    <scope>NUCLEOTIDE SEQUENCE [LARGE SCALE GENOMIC DNA]</scope>
    <source>
        <strain evidence="2 3">KMM6491</strain>
    </source>
</reference>
<gene>
    <name evidence="2" type="ORF">HNV10_05225</name>
</gene>
<name>A0ABX2E4I2_9FLAO</name>
<feature type="signal peptide" evidence="1">
    <location>
        <begin position="1"/>
        <end position="20"/>
    </location>
</feature>